<feature type="compositionally biased region" description="Basic residues" evidence="4">
    <location>
        <begin position="26"/>
        <end position="37"/>
    </location>
</feature>
<dbReference type="Pfam" id="PF02847">
    <property type="entry name" value="MA3"/>
    <property type="match status" value="1"/>
</dbReference>
<evidence type="ECO:0000256" key="1">
    <source>
        <dbReference type="ARBA" id="ARBA00004604"/>
    </source>
</evidence>
<gene>
    <name evidence="6" type="ORF">C8Q71DRAFT_532463</name>
</gene>
<comment type="subcellular location">
    <subcellularLocation>
        <location evidence="1">Nucleus</location>
        <location evidence="1">Nucleolus</location>
    </subcellularLocation>
</comment>
<dbReference type="InterPro" id="IPR050781">
    <property type="entry name" value="CWC22_splicing_factor"/>
</dbReference>
<feature type="compositionally biased region" description="Low complexity" evidence="4">
    <location>
        <begin position="151"/>
        <end position="161"/>
    </location>
</feature>
<accession>A0ABQ8KKN1</accession>
<feature type="domain" description="MI" evidence="5">
    <location>
        <begin position="654"/>
        <end position="792"/>
    </location>
</feature>
<dbReference type="EMBL" id="JADCUA010000007">
    <property type="protein sequence ID" value="KAH9838483.1"/>
    <property type="molecule type" value="Genomic_DNA"/>
</dbReference>
<dbReference type="SUPFAM" id="SSF48371">
    <property type="entry name" value="ARM repeat"/>
    <property type="match status" value="1"/>
</dbReference>
<evidence type="ECO:0000256" key="4">
    <source>
        <dbReference type="SAM" id="MobiDB-lite"/>
    </source>
</evidence>
<feature type="compositionally biased region" description="Acidic residues" evidence="4">
    <location>
        <begin position="228"/>
        <end position="256"/>
    </location>
</feature>
<feature type="compositionally biased region" description="Polar residues" evidence="4">
    <location>
        <begin position="122"/>
        <end position="133"/>
    </location>
</feature>
<feature type="compositionally biased region" description="Low complexity" evidence="4">
    <location>
        <begin position="1"/>
        <end position="19"/>
    </location>
</feature>
<feature type="compositionally biased region" description="Basic and acidic residues" evidence="4">
    <location>
        <begin position="136"/>
        <end position="145"/>
    </location>
</feature>
<feature type="compositionally biased region" description="Basic and acidic residues" evidence="4">
    <location>
        <begin position="71"/>
        <end position="81"/>
    </location>
</feature>
<feature type="region of interest" description="Disordered" evidence="4">
    <location>
        <begin position="214"/>
        <end position="324"/>
    </location>
</feature>
<dbReference type="InterPro" id="IPR003891">
    <property type="entry name" value="Initiation_fac_eIF4g_MI"/>
</dbReference>
<name>A0ABQ8KKN1_9APHY</name>
<dbReference type="Pfam" id="PF02854">
    <property type="entry name" value="MIF4G"/>
    <property type="match status" value="1"/>
</dbReference>
<dbReference type="SMART" id="SM00543">
    <property type="entry name" value="MIF4G"/>
    <property type="match status" value="1"/>
</dbReference>
<proteinExistence type="inferred from homology"/>
<evidence type="ECO:0000313" key="6">
    <source>
        <dbReference type="EMBL" id="KAH9838483.1"/>
    </source>
</evidence>
<feature type="compositionally biased region" description="Basic and acidic residues" evidence="4">
    <location>
        <begin position="38"/>
        <end position="48"/>
    </location>
</feature>
<sequence length="894" mass="98608">MRAQSGPSLPQSLLEELSGQTDDSHHRRPKTGNRRGSRKEARKQAREGRKQRKTQFFSLQHAQPQYTHTKRLAEHEHPESPKRKKARLTQPAPVAPAANSALNDSKPAKVPKAPKPAKSASDAGQSRSQSQTPLEKLARRSEAAPKKAKLKSVPSSSAAPPRSRKDEEEDAYIAYLESKLGYSKGGKRTQKYGKGEEDGLDDLLQDLDSIEASILPGSKSSARALDGDLSDADAFNAEDDSDAEESSDADEDEDADMSGMSEAGEDQEWSGIEGEEEDDSESDDEEFTNASLEGPSPDPAPKSATTPAGRYIPPHLRNRTQGGEVAVQSEAQLKLMRQLKGLLNRLTEQNIASMVDGVEEIYRNHRRHDVTSTLTTLIVDGISSHSMLLDSYVVLHAAFVSALHKLIGIEFAAYFLQNSVAEYERHFAEAQSGRPAPQAASEAKPEEDVDNFGKEASNLIVLLSELYNFQVVSCVLVYDLIRGLLDGDLTEFAIELLLKITRNSGHQLRQDDPTALKSIIQSVHSKLPSQANAMSSRARFMIETLTNLKNNKVKKNAASTAGEETVERLKKFLSGLSKKRHVLSHEPLRVSLEDLHNAGSKGKWWLVGAAWGGDPLVEHQEARREASSKASVDAEAINENVLLKLARKQGMNTEIRRGGFVVLMSSEDYVDACERLSQLKLTEVQQREIIRVILHCCGNEKMYNPFYTLVGQQLCRTSHAHRITLQFCLWDFLRDLGETAVGGAEVIKNLGEDAGFDVKSISSTRLRNVARAYGWWIAKDCCTFAILKPVDFTVLKPQSHTFLKELLTQVFVSTQVSTPLLSADPNALPTRNRGPLEEVFIKATRVQNLAVGLIFFIGEAFRGEALGDEKGFVRWASQVARDTLRTGMDVVAGL</sequence>
<feature type="compositionally biased region" description="Low complexity" evidence="4">
    <location>
        <begin position="108"/>
        <end position="121"/>
    </location>
</feature>
<dbReference type="PANTHER" id="PTHR18034">
    <property type="entry name" value="CELL CYCLE CONTROL PROTEIN CWF22-RELATED"/>
    <property type="match status" value="1"/>
</dbReference>
<evidence type="ECO:0000256" key="3">
    <source>
        <dbReference type="ARBA" id="ARBA00023242"/>
    </source>
</evidence>
<comment type="similarity">
    <text evidence="2">Belongs to the CWC22 family.</text>
</comment>
<dbReference type="PANTHER" id="PTHR18034:SF4">
    <property type="entry name" value="NUCLEOLAR MIF4G DOMAIN-CONTAINING PROTEIN 1"/>
    <property type="match status" value="1"/>
</dbReference>
<dbReference type="PROSITE" id="PS51366">
    <property type="entry name" value="MI"/>
    <property type="match status" value="1"/>
</dbReference>
<evidence type="ECO:0000313" key="7">
    <source>
        <dbReference type="Proteomes" id="UP000814176"/>
    </source>
</evidence>
<dbReference type="GeneID" id="71999904"/>
<dbReference type="RefSeq" id="XP_047780398.1">
    <property type="nucleotide sequence ID" value="XM_047919172.1"/>
</dbReference>
<keyword evidence="7" id="KW-1185">Reference proteome</keyword>
<evidence type="ECO:0000256" key="2">
    <source>
        <dbReference type="ARBA" id="ARBA00006856"/>
    </source>
</evidence>
<comment type="caution">
    <text evidence="6">The sequence shown here is derived from an EMBL/GenBank/DDBJ whole genome shotgun (WGS) entry which is preliminary data.</text>
</comment>
<keyword evidence="3" id="KW-0539">Nucleus</keyword>
<reference evidence="6 7" key="1">
    <citation type="journal article" date="2021" name="Environ. Microbiol.">
        <title>Gene family expansions and transcriptome signatures uncover fungal adaptations to wood decay.</title>
        <authorList>
            <person name="Hage H."/>
            <person name="Miyauchi S."/>
            <person name="Viragh M."/>
            <person name="Drula E."/>
            <person name="Min B."/>
            <person name="Chaduli D."/>
            <person name="Navarro D."/>
            <person name="Favel A."/>
            <person name="Norest M."/>
            <person name="Lesage-Meessen L."/>
            <person name="Balint B."/>
            <person name="Merenyi Z."/>
            <person name="de Eugenio L."/>
            <person name="Morin E."/>
            <person name="Martinez A.T."/>
            <person name="Baldrian P."/>
            <person name="Stursova M."/>
            <person name="Martinez M.J."/>
            <person name="Novotny C."/>
            <person name="Magnuson J.K."/>
            <person name="Spatafora J.W."/>
            <person name="Maurice S."/>
            <person name="Pangilinan J."/>
            <person name="Andreopoulos W."/>
            <person name="LaButti K."/>
            <person name="Hundley H."/>
            <person name="Na H."/>
            <person name="Kuo A."/>
            <person name="Barry K."/>
            <person name="Lipzen A."/>
            <person name="Henrissat B."/>
            <person name="Riley R."/>
            <person name="Ahrendt S."/>
            <person name="Nagy L.G."/>
            <person name="Grigoriev I.V."/>
            <person name="Martin F."/>
            <person name="Rosso M.N."/>
        </authorList>
    </citation>
    <scope>NUCLEOTIDE SEQUENCE [LARGE SCALE GENOMIC DNA]</scope>
    <source>
        <strain evidence="6 7">CIRM-BRFM 1785</strain>
    </source>
</reference>
<feature type="compositionally biased region" description="Acidic residues" evidence="4">
    <location>
        <begin position="263"/>
        <end position="287"/>
    </location>
</feature>
<feature type="compositionally biased region" description="Polar residues" evidence="4">
    <location>
        <begin position="54"/>
        <end position="67"/>
    </location>
</feature>
<evidence type="ECO:0000259" key="5">
    <source>
        <dbReference type="PROSITE" id="PS51366"/>
    </source>
</evidence>
<protein>
    <recommendedName>
        <fullName evidence="5">MI domain-containing protein</fullName>
    </recommendedName>
</protein>
<dbReference type="InterPro" id="IPR016024">
    <property type="entry name" value="ARM-type_fold"/>
</dbReference>
<dbReference type="InterPro" id="IPR003890">
    <property type="entry name" value="MIF4G-like_typ-3"/>
</dbReference>
<dbReference type="SMART" id="SM00544">
    <property type="entry name" value="MA3"/>
    <property type="match status" value="1"/>
</dbReference>
<organism evidence="6 7">
    <name type="scientific">Rhodofomes roseus</name>
    <dbReference type="NCBI Taxonomy" id="34475"/>
    <lineage>
        <taxon>Eukaryota</taxon>
        <taxon>Fungi</taxon>
        <taxon>Dikarya</taxon>
        <taxon>Basidiomycota</taxon>
        <taxon>Agaricomycotina</taxon>
        <taxon>Agaricomycetes</taxon>
        <taxon>Polyporales</taxon>
        <taxon>Rhodofomes</taxon>
    </lineage>
</organism>
<dbReference type="Proteomes" id="UP000814176">
    <property type="component" value="Unassembled WGS sequence"/>
</dbReference>
<dbReference type="Gene3D" id="1.25.40.180">
    <property type="match status" value="1"/>
</dbReference>
<feature type="region of interest" description="Disordered" evidence="4">
    <location>
        <begin position="1"/>
        <end position="200"/>
    </location>
</feature>